<keyword evidence="1" id="KW-0812">Transmembrane</keyword>
<keyword evidence="1" id="KW-1133">Transmembrane helix</keyword>
<proteinExistence type="predicted"/>
<comment type="caution">
    <text evidence="2">The sequence shown here is derived from an EMBL/GenBank/DDBJ whole genome shotgun (WGS) entry which is preliminary data.</text>
</comment>
<dbReference type="OrthoDB" id="10505836at2759"/>
<dbReference type="AlphaFoldDB" id="A0A9J6C9G3"/>
<gene>
    <name evidence="2" type="ORF">PVAND_008339</name>
</gene>
<accession>A0A9J6C9G3</accession>
<protein>
    <submittedName>
        <fullName evidence="2">Uncharacterized protein</fullName>
    </submittedName>
</protein>
<dbReference type="Proteomes" id="UP001107558">
    <property type="component" value="Chromosome 2"/>
</dbReference>
<keyword evidence="3" id="KW-1185">Reference proteome</keyword>
<name>A0A9J6C9G3_POLVA</name>
<evidence type="ECO:0000313" key="2">
    <source>
        <dbReference type="EMBL" id="KAG5678690.1"/>
    </source>
</evidence>
<evidence type="ECO:0000256" key="1">
    <source>
        <dbReference type="SAM" id="Phobius"/>
    </source>
</evidence>
<dbReference type="EMBL" id="JADBJN010000002">
    <property type="protein sequence ID" value="KAG5678690.1"/>
    <property type="molecule type" value="Genomic_DNA"/>
</dbReference>
<reference evidence="2" key="1">
    <citation type="submission" date="2021-03" db="EMBL/GenBank/DDBJ databases">
        <title>Chromosome level genome of the anhydrobiotic midge Polypedilum vanderplanki.</title>
        <authorList>
            <person name="Yoshida Y."/>
            <person name="Kikawada T."/>
            <person name="Gusev O."/>
        </authorList>
    </citation>
    <scope>NUCLEOTIDE SEQUENCE</scope>
    <source>
        <strain evidence="2">NIAS01</strain>
        <tissue evidence="2">Whole body or cell culture</tissue>
    </source>
</reference>
<evidence type="ECO:0000313" key="3">
    <source>
        <dbReference type="Proteomes" id="UP001107558"/>
    </source>
</evidence>
<organism evidence="2 3">
    <name type="scientific">Polypedilum vanderplanki</name>
    <name type="common">Sleeping chironomid midge</name>
    <dbReference type="NCBI Taxonomy" id="319348"/>
    <lineage>
        <taxon>Eukaryota</taxon>
        <taxon>Metazoa</taxon>
        <taxon>Ecdysozoa</taxon>
        <taxon>Arthropoda</taxon>
        <taxon>Hexapoda</taxon>
        <taxon>Insecta</taxon>
        <taxon>Pterygota</taxon>
        <taxon>Neoptera</taxon>
        <taxon>Endopterygota</taxon>
        <taxon>Diptera</taxon>
        <taxon>Nematocera</taxon>
        <taxon>Chironomoidea</taxon>
        <taxon>Chironomidae</taxon>
        <taxon>Chironominae</taxon>
        <taxon>Polypedilum</taxon>
        <taxon>Polypedilum</taxon>
    </lineage>
</organism>
<sequence>MTDIFFSILFFFTIFCFLTYSCTWFGRTMKNYQREMSRHRELEEARRNCRISVYTIEEGTRTQHQTVIDYNYNIHPTSSNYKEEELPPAYSEAIKMSILQPQNATISTKIDIQPRRNSATI</sequence>
<feature type="transmembrane region" description="Helical" evidence="1">
    <location>
        <begin position="6"/>
        <end position="26"/>
    </location>
</feature>
<keyword evidence="1" id="KW-0472">Membrane</keyword>